<evidence type="ECO:0000313" key="10">
    <source>
        <dbReference type="EMBL" id="GMT28387.1"/>
    </source>
</evidence>
<sequence>MALYRESSSDPLTLIQLCWESVPNYLEKLSLYHSSWPSIYSLFSPFKDIWNFKLDIFFVFLLAIMFTLLRYCLQWKCAKLMIEWKVYPQYSHKLPECIWKLGYYGFAWAFSVYVHFFTEVNTFNDPLSMWDGWKSNALVKDVPRFELNMLIIYSTQTAFYIHSIYATLFMDQWRSDSWVMFIHHFIAIILLALSYIENYTLTGALVLLLQDNSDAVLEMTKLCVYLKKRQDGRYYKWLEKTANGMLYAFAAIWVICRLWLYSSKLLYGSIYGGTMVGPRDSLAFPTLGVLLVSILLLNIFWFNFIIRMCIRVWKTGEEPEDNREFDTQSEMKKKNL</sequence>
<dbReference type="Proteomes" id="UP001432322">
    <property type="component" value="Unassembled WGS sequence"/>
</dbReference>
<evidence type="ECO:0000256" key="4">
    <source>
        <dbReference type="ARBA" id="ARBA00022692"/>
    </source>
</evidence>
<dbReference type="GO" id="GO:0046513">
    <property type="term" value="P:ceramide biosynthetic process"/>
    <property type="evidence" value="ECO:0007669"/>
    <property type="project" value="InterPro"/>
</dbReference>
<evidence type="ECO:0000313" key="11">
    <source>
        <dbReference type="Proteomes" id="UP001432322"/>
    </source>
</evidence>
<reference evidence="10" key="1">
    <citation type="submission" date="2023-10" db="EMBL/GenBank/DDBJ databases">
        <title>Genome assembly of Pristionchus species.</title>
        <authorList>
            <person name="Yoshida K."/>
            <person name="Sommer R.J."/>
        </authorList>
    </citation>
    <scope>NUCLEOTIDE SEQUENCE</scope>
    <source>
        <strain evidence="10">RS5133</strain>
    </source>
</reference>
<dbReference type="EMBL" id="BTSY01000005">
    <property type="protein sequence ID" value="GMT28387.1"/>
    <property type="molecule type" value="Genomic_DNA"/>
</dbReference>
<dbReference type="Pfam" id="PF03798">
    <property type="entry name" value="TRAM_LAG1_CLN8"/>
    <property type="match status" value="1"/>
</dbReference>
<protein>
    <recommendedName>
        <fullName evidence="9">TLC domain-containing protein</fullName>
    </recommendedName>
</protein>
<feature type="transmembrane region" description="Helical" evidence="8">
    <location>
        <begin position="282"/>
        <end position="306"/>
    </location>
</feature>
<evidence type="ECO:0000259" key="9">
    <source>
        <dbReference type="PROSITE" id="PS50922"/>
    </source>
</evidence>
<dbReference type="PIRSF" id="PIRSF005225">
    <property type="entry name" value="LAG1_LAC1"/>
    <property type="match status" value="1"/>
</dbReference>
<evidence type="ECO:0000256" key="1">
    <source>
        <dbReference type="ARBA" id="ARBA00004141"/>
    </source>
</evidence>
<evidence type="ECO:0000256" key="8">
    <source>
        <dbReference type="SAM" id="Phobius"/>
    </source>
</evidence>
<feature type="transmembrane region" description="Helical" evidence="8">
    <location>
        <begin position="56"/>
        <end position="73"/>
    </location>
</feature>
<dbReference type="AlphaFoldDB" id="A0AAV5W999"/>
<dbReference type="PROSITE" id="PS50922">
    <property type="entry name" value="TLC"/>
    <property type="match status" value="1"/>
</dbReference>
<feature type="domain" description="TLC" evidence="9">
    <location>
        <begin position="103"/>
        <end position="314"/>
    </location>
</feature>
<comment type="caution">
    <text evidence="10">The sequence shown here is derived from an EMBL/GenBank/DDBJ whole genome shotgun (WGS) entry which is preliminary data.</text>
</comment>
<dbReference type="GO" id="GO:0016020">
    <property type="term" value="C:membrane"/>
    <property type="evidence" value="ECO:0007669"/>
    <property type="project" value="UniProtKB-SubCell"/>
</dbReference>
<dbReference type="SMART" id="SM00724">
    <property type="entry name" value="TLC"/>
    <property type="match status" value="1"/>
</dbReference>
<keyword evidence="4 7" id="KW-0812">Transmembrane</keyword>
<evidence type="ECO:0000256" key="5">
    <source>
        <dbReference type="ARBA" id="ARBA00022989"/>
    </source>
</evidence>
<evidence type="ECO:0000256" key="6">
    <source>
        <dbReference type="ARBA" id="ARBA00023136"/>
    </source>
</evidence>
<comment type="subcellular location">
    <subcellularLocation>
        <location evidence="1">Membrane</location>
        <topology evidence="1">Multi-pass membrane protein</topology>
    </subcellularLocation>
</comment>
<keyword evidence="11" id="KW-1185">Reference proteome</keyword>
<keyword evidence="6 7" id="KW-0472">Membrane</keyword>
<gene>
    <name evidence="10" type="ORF">PFISCL1PPCAC_19684</name>
</gene>
<evidence type="ECO:0000256" key="2">
    <source>
        <dbReference type="ARBA" id="ARBA00004760"/>
    </source>
</evidence>
<dbReference type="PANTHER" id="PTHR12560:SF58">
    <property type="entry name" value="CERAMIDE SYNTHASE 1"/>
    <property type="match status" value="1"/>
</dbReference>
<dbReference type="PANTHER" id="PTHR12560">
    <property type="entry name" value="LONGEVITY ASSURANCE FACTOR 1 LAG1"/>
    <property type="match status" value="1"/>
</dbReference>
<dbReference type="GO" id="GO:0050291">
    <property type="term" value="F:sphingosine N-acyltransferase activity"/>
    <property type="evidence" value="ECO:0007669"/>
    <property type="project" value="InterPro"/>
</dbReference>
<proteinExistence type="predicted"/>
<dbReference type="InterPro" id="IPR006634">
    <property type="entry name" value="TLC-dom"/>
</dbReference>
<dbReference type="InterPro" id="IPR016439">
    <property type="entry name" value="Lag1/Lac1-like"/>
</dbReference>
<feature type="transmembrane region" description="Helical" evidence="8">
    <location>
        <begin position="245"/>
        <end position="262"/>
    </location>
</feature>
<keyword evidence="5 8" id="KW-1133">Transmembrane helix</keyword>
<evidence type="ECO:0000256" key="7">
    <source>
        <dbReference type="PROSITE-ProRule" id="PRU00205"/>
    </source>
</evidence>
<organism evidence="10 11">
    <name type="scientific">Pristionchus fissidentatus</name>
    <dbReference type="NCBI Taxonomy" id="1538716"/>
    <lineage>
        <taxon>Eukaryota</taxon>
        <taxon>Metazoa</taxon>
        <taxon>Ecdysozoa</taxon>
        <taxon>Nematoda</taxon>
        <taxon>Chromadorea</taxon>
        <taxon>Rhabditida</taxon>
        <taxon>Rhabditina</taxon>
        <taxon>Diplogasteromorpha</taxon>
        <taxon>Diplogasteroidea</taxon>
        <taxon>Neodiplogasteridae</taxon>
        <taxon>Pristionchus</taxon>
    </lineage>
</organism>
<name>A0AAV5W999_9BILA</name>
<accession>A0AAV5W999</accession>
<evidence type="ECO:0000256" key="3">
    <source>
        <dbReference type="ARBA" id="ARBA00004991"/>
    </source>
</evidence>
<comment type="pathway">
    <text evidence="2">Lipid metabolism; sphingolipid metabolism.</text>
</comment>
<feature type="transmembrane region" description="Helical" evidence="8">
    <location>
        <begin position="150"/>
        <end position="170"/>
    </location>
</feature>
<feature type="transmembrane region" description="Helical" evidence="8">
    <location>
        <begin position="177"/>
        <end position="196"/>
    </location>
</feature>
<comment type="pathway">
    <text evidence="3">Sphingolipid metabolism.</text>
</comment>